<evidence type="ECO:0000256" key="3">
    <source>
        <dbReference type="SAM" id="Phobius"/>
    </source>
</evidence>
<feature type="coiled-coil region" evidence="1">
    <location>
        <begin position="330"/>
        <end position="392"/>
    </location>
</feature>
<feature type="transmembrane region" description="Helical" evidence="3">
    <location>
        <begin position="156"/>
        <end position="175"/>
    </location>
</feature>
<feature type="domain" description="MapZ extracellular C-terminal" evidence="5">
    <location>
        <begin position="435"/>
        <end position="511"/>
    </location>
</feature>
<feature type="compositionally biased region" description="Low complexity" evidence="2">
    <location>
        <begin position="84"/>
        <end position="96"/>
    </location>
</feature>
<dbReference type="InterPro" id="IPR040532">
    <property type="entry name" value="MapZ_C2"/>
</dbReference>
<accession>A0A940P7H2</accession>
<feature type="domain" description="MapZ extracellular" evidence="4">
    <location>
        <begin position="179"/>
        <end position="301"/>
    </location>
</feature>
<keyword evidence="7" id="KW-1185">Reference proteome</keyword>
<dbReference type="Pfam" id="PF18041">
    <property type="entry name" value="MapZ_EC1"/>
    <property type="match status" value="1"/>
</dbReference>
<dbReference type="Pfam" id="PF18708">
    <property type="entry name" value="MapZ_C2"/>
    <property type="match status" value="1"/>
</dbReference>
<evidence type="ECO:0000259" key="5">
    <source>
        <dbReference type="Pfam" id="PF18708"/>
    </source>
</evidence>
<keyword evidence="3" id="KW-0472">Membrane</keyword>
<protein>
    <submittedName>
        <fullName evidence="6">Uncharacterized protein</fullName>
    </submittedName>
</protein>
<comment type="caution">
    <text evidence="6">The sequence shown here is derived from an EMBL/GenBank/DDBJ whole genome shotgun (WGS) entry which is preliminary data.</text>
</comment>
<feature type="region of interest" description="Disordered" evidence="2">
    <location>
        <begin position="394"/>
        <end position="414"/>
    </location>
</feature>
<evidence type="ECO:0000256" key="1">
    <source>
        <dbReference type="SAM" id="Coils"/>
    </source>
</evidence>
<evidence type="ECO:0000313" key="6">
    <source>
        <dbReference type="EMBL" id="MBP1043084.1"/>
    </source>
</evidence>
<reference evidence="6" key="1">
    <citation type="submission" date="2020-12" db="EMBL/GenBank/DDBJ databases">
        <title>Vagococcus allomyrinae sp. nov. and Enterococcus lavae sp. nov., isolated from the larvae of Allomyrina dichotoma.</title>
        <authorList>
            <person name="Lee S.D."/>
        </authorList>
    </citation>
    <scope>NUCLEOTIDE SEQUENCE</scope>
    <source>
        <strain evidence="6">BWB3-3</strain>
    </source>
</reference>
<dbReference type="AlphaFoldDB" id="A0A940P7H2"/>
<proteinExistence type="predicted"/>
<evidence type="ECO:0000256" key="2">
    <source>
        <dbReference type="SAM" id="MobiDB-lite"/>
    </source>
</evidence>
<dbReference type="Proteomes" id="UP000674938">
    <property type="component" value="Unassembled WGS sequence"/>
</dbReference>
<feature type="region of interest" description="Disordered" evidence="2">
    <location>
        <begin position="120"/>
        <end position="146"/>
    </location>
</feature>
<gene>
    <name evidence="6" type="ORF">I6N95_18875</name>
</gene>
<evidence type="ECO:0000259" key="4">
    <source>
        <dbReference type="Pfam" id="PF18041"/>
    </source>
</evidence>
<keyword evidence="1" id="KW-0175">Coiled coil</keyword>
<feature type="compositionally biased region" description="Low complexity" evidence="2">
    <location>
        <begin position="394"/>
        <end position="411"/>
    </location>
</feature>
<organism evidence="6 7">
    <name type="scientific">Vagococcus allomyrinae</name>
    <dbReference type="NCBI Taxonomy" id="2794353"/>
    <lineage>
        <taxon>Bacteria</taxon>
        <taxon>Bacillati</taxon>
        <taxon>Bacillota</taxon>
        <taxon>Bacilli</taxon>
        <taxon>Lactobacillales</taxon>
        <taxon>Enterococcaceae</taxon>
        <taxon>Vagococcus</taxon>
    </lineage>
</organism>
<feature type="compositionally biased region" description="Acidic residues" evidence="2">
    <location>
        <begin position="70"/>
        <end position="83"/>
    </location>
</feature>
<dbReference type="RefSeq" id="WP_209530897.1">
    <property type="nucleotide sequence ID" value="NZ_JAEEGA010000014.1"/>
</dbReference>
<feature type="region of interest" description="Disordered" evidence="2">
    <location>
        <begin position="48"/>
        <end position="96"/>
    </location>
</feature>
<dbReference type="EMBL" id="JAEEGA010000014">
    <property type="protein sequence ID" value="MBP1043084.1"/>
    <property type="molecule type" value="Genomic_DNA"/>
</dbReference>
<dbReference type="InterPro" id="IPR041295">
    <property type="entry name" value="MapZ_EC1"/>
</dbReference>
<sequence>MEKGKKCPNCGYVSTKNEEYCPNCDRFEPTFEDFTKELTSENVVERPVEVPVDEPTIEKESETPVAIEPEIVEEQPTEAEEASVESVSEPVDEPVAVEPTEPQIEKFAAKEVIPEDPYAVKTDPVSSESVVPKKESAPSSFKESEPTVPKKNYNKLIGIVVIAALVIGGSIFGFTKYQAKKEADQIAAVKKEAALLENDLNKLYFNEEKVFLSETFTEDSLQDLESQIAEFKEAKYVTELKPVVADLRNRGDLLLSVNNLFKEPLIKGDKLVEGSVLKQAEATVPKGIDKPADKFEELINKGLKVASDQVAANKKAKELMAKVYGEEAKKEATRAQYDEAKAAVKTLKDSSLQQDYDTKLAKVDTLIVAEEKKEAQRKADEKAAAIAQAEASLAAQPQVPQTTTPPVASTSNNGQWTYRTGIALPNESTGTTYGDWSWGEGIQAKVINECLKRGYIIEGGYELRQRIIINGEAYYDLFATSTQSSLLKGRSDSELPIYLVTINAKTGWFKGEGPN</sequence>
<keyword evidence="3" id="KW-1133">Transmembrane helix</keyword>
<evidence type="ECO:0000313" key="7">
    <source>
        <dbReference type="Proteomes" id="UP000674938"/>
    </source>
</evidence>
<keyword evidence="3" id="KW-0812">Transmembrane</keyword>
<name>A0A940P7H2_9ENTE</name>